<feature type="compositionally biased region" description="Gly residues" evidence="1">
    <location>
        <begin position="442"/>
        <end position="452"/>
    </location>
</feature>
<accession>A0A1T3P2R9</accession>
<evidence type="ECO:0000313" key="3">
    <source>
        <dbReference type="EMBL" id="OPC83284.1"/>
    </source>
</evidence>
<dbReference type="PANTHER" id="PTHR43734">
    <property type="entry name" value="PHYTOENE DESATURASE"/>
    <property type="match status" value="1"/>
</dbReference>
<dbReference type="Pfam" id="PF01593">
    <property type="entry name" value="Amino_oxidase"/>
    <property type="match status" value="1"/>
</dbReference>
<dbReference type="SUPFAM" id="SSF51905">
    <property type="entry name" value="FAD/NAD(P)-binding domain"/>
    <property type="match status" value="1"/>
</dbReference>
<feature type="region of interest" description="Disordered" evidence="1">
    <location>
        <begin position="438"/>
        <end position="466"/>
    </location>
</feature>
<dbReference type="Gene3D" id="3.50.50.60">
    <property type="entry name" value="FAD/NAD(P)-binding domain"/>
    <property type="match status" value="2"/>
</dbReference>
<proteinExistence type="predicted"/>
<dbReference type="InterPro" id="IPR002937">
    <property type="entry name" value="Amino_oxidase"/>
</dbReference>
<comment type="caution">
    <text evidence="3">The sequence shown here is derived from an EMBL/GenBank/DDBJ whole genome shotgun (WGS) entry which is preliminary data.</text>
</comment>
<evidence type="ECO:0000259" key="2">
    <source>
        <dbReference type="Pfam" id="PF01593"/>
    </source>
</evidence>
<feature type="domain" description="Amine oxidase" evidence="2">
    <location>
        <begin position="16"/>
        <end position="290"/>
    </location>
</feature>
<dbReference type="Proteomes" id="UP000190037">
    <property type="component" value="Unassembled WGS sequence"/>
</dbReference>
<dbReference type="GO" id="GO:0016491">
    <property type="term" value="F:oxidoreductase activity"/>
    <property type="evidence" value="ECO:0007669"/>
    <property type="project" value="InterPro"/>
</dbReference>
<reference evidence="3 4" key="1">
    <citation type="submission" date="2017-03" db="EMBL/GenBank/DDBJ databases">
        <title>Draft genome sequence of Streptomyces scabrisporus NF3, endophyte isolated from Amphipterygium adstringens.</title>
        <authorList>
            <person name="Vazquez M."/>
            <person name="Ceapa C.D."/>
            <person name="Rodriguez Luna D."/>
            <person name="Sanchez Esquivel S."/>
        </authorList>
    </citation>
    <scope>NUCLEOTIDE SEQUENCE [LARGE SCALE GENOMIC DNA]</scope>
    <source>
        <strain evidence="3 4">NF3</strain>
    </source>
</reference>
<evidence type="ECO:0000313" key="4">
    <source>
        <dbReference type="Proteomes" id="UP000190037"/>
    </source>
</evidence>
<evidence type="ECO:0000256" key="1">
    <source>
        <dbReference type="SAM" id="MobiDB-lite"/>
    </source>
</evidence>
<name>A0A1T3P2R9_9ACTN</name>
<gene>
    <name evidence="3" type="ORF">B4N89_22170</name>
</gene>
<organism evidence="3 4">
    <name type="scientific">Embleya scabrispora</name>
    <dbReference type="NCBI Taxonomy" id="159449"/>
    <lineage>
        <taxon>Bacteria</taxon>
        <taxon>Bacillati</taxon>
        <taxon>Actinomycetota</taxon>
        <taxon>Actinomycetes</taxon>
        <taxon>Kitasatosporales</taxon>
        <taxon>Streptomycetaceae</taxon>
        <taxon>Embleya</taxon>
    </lineage>
</organism>
<dbReference type="EMBL" id="MWQN01000001">
    <property type="protein sequence ID" value="OPC83284.1"/>
    <property type="molecule type" value="Genomic_DNA"/>
</dbReference>
<dbReference type="InterPro" id="IPR036188">
    <property type="entry name" value="FAD/NAD-bd_sf"/>
</dbReference>
<sequence>MRSTDVARIVIVGAGIGGLAVAARLATLRHEVTICERSSSTGGASGSIVRDGFTFTTGPGLLTLPAVYRDLFLKTGAAIEDVVDLVPLASPTRESFAAATGARTVVDLPNASRSGTHDAFEAGFGPGAGDDWQRLLHRAGEMWGVTRKSFIEAPLLADPARRAERLRSAGSGRADLRVTAPWRSLRSLGRATLSDPRLRAHLERFAAEAGCHPGKAPATLATLPYLEETFGVWWVRGGLHRMTEALHARCLQRKVKVRTDTEVVAIEREGDRVGGVRLADGGRLAADIVITDLPTDPHAAGLVSGPGAAGARRVPAASATLELHLALRGHTPEMPHRTYLFADDPGREPDALFARRPAPPSDPTLCVLAPDDPTLAPEGHSAWTVQLRVPPHGVVDWASAAVRDTYPATLLDLLARRGLDVRDRVLWSELRTPADVAAATGAPGGAAPGAGADGPRNAPRRVPNRSAVPGLFSVGASAHPGGGLPRVGMSAALVAELIGRA</sequence>
<dbReference type="STRING" id="159449.B4N89_22170"/>
<keyword evidence="4" id="KW-1185">Reference proteome</keyword>
<dbReference type="PANTHER" id="PTHR43734:SF1">
    <property type="entry name" value="PHYTOENE DESATURASE"/>
    <property type="match status" value="1"/>
</dbReference>
<protein>
    <recommendedName>
        <fullName evidence="2">Amine oxidase domain-containing protein</fullName>
    </recommendedName>
</protein>
<dbReference type="AlphaFoldDB" id="A0A1T3P2R9"/>